<organism evidence="1 2">
    <name type="scientific">Citrobacter freundii</name>
    <dbReference type="NCBI Taxonomy" id="546"/>
    <lineage>
        <taxon>Bacteria</taxon>
        <taxon>Pseudomonadati</taxon>
        <taxon>Pseudomonadota</taxon>
        <taxon>Gammaproteobacteria</taxon>
        <taxon>Enterobacterales</taxon>
        <taxon>Enterobacteriaceae</taxon>
        <taxon>Citrobacter</taxon>
        <taxon>Citrobacter freundii complex</taxon>
    </lineage>
</organism>
<dbReference type="AlphaFoldDB" id="A0A7G2IRG4"/>
<proteinExistence type="predicted"/>
<reference evidence="1 2" key="1">
    <citation type="submission" date="2013-10" db="EMBL/GenBank/DDBJ databases">
        <title>Antibiotic resistance diversity of beta-lactamase producers in the General Hospital Vienna.</title>
        <authorList>
            <person name="Barisic I."/>
            <person name="Mitteregger D."/>
            <person name="Hirschl A.M."/>
            <person name="Noehammer C."/>
            <person name="Wiesinger-Mayr H."/>
        </authorList>
    </citation>
    <scope>NUCLEOTIDE SEQUENCE [LARGE SCALE GENOMIC DNA]</scope>
    <source>
        <strain evidence="1 2">ISC11</strain>
    </source>
</reference>
<protein>
    <submittedName>
        <fullName evidence="1">Uncharacterized protein</fullName>
    </submittedName>
</protein>
<sequence>MTHHHFFKMKHKSRVPARLIGEWLKPEPCSDMIESIRV</sequence>
<dbReference type="EMBL" id="CBWP010000059">
    <property type="protein sequence ID" value="CDL39570.1"/>
    <property type="molecule type" value="Genomic_DNA"/>
</dbReference>
<comment type="caution">
    <text evidence="1">The sequence shown here is derived from an EMBL/GenBank/DDBJ whole genome shotgun (WGS) entry which is preliminary data.</text>
</comment>
<evidence type="ECO:0000313" key="1">
    <source>
        <dbReference type="EMBL" id="CDL39570.1"/>
    </source>
</evidence>
<accession>A0A7G2IRG4</accession>
<evidence type="ECO:0000313" key="2">
    <source>
        <dbReference type="Proteomes" id="UP000019194"/>
    </source>
</evidence>
<dbReference type="Proteomes" id="UP000019194">
    <property type="component" value="Unassembled WGS sequence"/>
</dbReference>
<name>A0A7G2IRG4_CITFR</name>